<dbReference type="RefSeq" id="XP_069211794.1">
    <property type="nucleotide sequence ID" value="XM_069351408.1"/>
</dbReference>
<protein>
    <submittedName>
        <fullName evidence="2">Uncharacterized protein</fullName>
    </submittedName>
</protein>
<sequence>MFNKNATPGRTRPRAPSPAPPDMIARRRSAGSLASLAAASGGAGKANANTGATAQLGGTGAQNIATRLEANPTEGDNGGGTGDNHVNQPGGQRRGLGNWTRRILCVAVPANPGHASSLPAQHDSSPPAPAAARDDPAGTSRRLHALTIPPNNGPRTLLDPPSPPATGLFHPPTGPSIIIRQGDDLGHPIVAGFFSDGMLTPERSTPVPWRDDEEQPQPHDRPKSDFLLSPEPEPRELEPDTEYDDNGSGDGRGRGRWFFKAIRPAASNRPTPAHSQSGRSSSGSGRGSLRNVLKGITGLTPRRAPIPNSHAQMTRPRRRSADQDAFDRERAPLRTQPIPIPVPNDRRNGLEVGRDVAGDLHEHRGRQRSATEPTTVGPIRSRPLGTRGGQGDAAASFQRRPFGTPFVASSAHTGSPSSSRSFVIDAAMPAVPFPDEGATWVRARAPTPNPAPAGPDVAGVATEAAANAFRTIAIDGPRMVYQLTVALPGVRHGVVFIRWSMRSLKVSVIWIRKHISPAPTPPPQPASPQPTPQVMERQAPLVVRGGGASADGASSGGGKGGGATKGDKGGKGGKGGDGGKNTGGKGSGDKGSGGKDNNKGKGSEGYGGGGKSGGDQGDGGKGNGGKGDGGKGNGGKDDSGKDNSGDDEDLSDDDEDGWTDVGTDDDWDDCDEAVDGDDGSDSEYDTASESPLLPLPRPRGRR</sequence>
<feature type="region of interest" description="Disordered" evidence="1">
    <location>
        <begin position="113"/>
        <end position="174"/>
    </location>
</feature>
<evidence type="ECO:0000313" key="3">
    <source>
        <dbReference type="Proteomes" id="UP001565368"/>
    </source>
</evidence>
<feature type="compositionally biased region" description="Basic and acidic residues" evidence="1">
    <location>
        <begin position="634"/>
        <end position="644"/>
    </location>
</feature>
<accession>A0ABR3QAW3</accession>
<feature type="compositionally biased region" description="Gly residues" evidence="1">
    <location>
        <begin position="544"/>
        <end position="564"/>
    </location>
</feature>
<feature type="compositionally biased region" description="Basic and acidic residues" evidence="1">
    <location>
        <begin position="592"/>
        <end position="602"/>
    </location>
</feature>
<keyword evidence="3" id="KW-1185">Reference proteome</keyword>
<feature type="region of interest" description="Disordered" evidence="1">
    <location>
        <begin position="189"/>
        <end position="325"/>
    </location>
</feature>
<name>A0ABR3QAW3_9TREE</name>
<feature type="compositionally biased region" description="Low complexity" evidence="1">
    <location>
        <begin position="30"/>
        <end position="56"/>
    </location>
</feature>
<proteinExistence type="predicted"/>
<feature type="region of interest" description="Disordered" evidence="1">
    <location>
        <begin position="544"/>
        <end position="702"/>
    </location>
</feature>
<feature type="compositionally biased region" description="Acidic residues" evidence="1">
    <location>
        <begin position="645"/>
        <end position="686"/>
    </location>
</feature>
<feature type="compositionally biased region" description="Gly residues" evidence="1">
    <location>
        <begin position="603"/>
        <end position="633"/>
    </location>
</feature>
<feature type="region of interest" description="Disordered" evidence="1">
    <location>
        <begin position="1"/>
        <end position="96"/>
    </location>
</feature>
<organism evidence="2 3">
    <name type="scientific">Vanrija albida</name>
    <dbReference type="NCBI Taxonomy" id="181172"/>
    <lineage>
        <taxon>Eukaryota</taxon>
        <taxon>Fungi</taxon>
        <taxon>Dikarya</taxon>
        <taxon>Basidiomycota</taxon>
        <taxon>Agaricomycotina</taxon>
        <taxon>Tremellomycetes</taxon>
        <taxon>Trichosporonales</taxon>
        <taxon>Trichosporonaceae</taxon>
        <taxon>Vanrija</taxon>
    </lineage>
</organism>
<feature type="region of interest" description="Disordered" evidence="1">
    <location>
        <begin position="359"/>
        <end position="397"/>
    </location>
</feature>
<comment type="caution">
    <text evidence="2">The sequence shown here is derived from an EMBL/GenBank/DDBJ whole genome shotgun (WGS) entry which is preliminary data.</text>
</comment>
<evidence type="ECO:0000313" key="2">
    <source>
        <dbReference type="EMBL" id="KAL1411850.1"/>
    </source>
</evidence>
<dbReference type="GeneID" id="95983865"/>
<feature type="compositionally biased region" description="Low complexity" evidence="1">
    <location>
        <begin position="1"/>
        <end position="10"/>
    </location>
</feature>
<gene>
    <name evidence="2" type="ORF">Q8F55_002822</name>
</gene>
<dbReference type="EMBL" id="JBBXJM010000002">
    <property type="protein sequence ID" value="KAL1411850.1"/>
    <property type="molecule type" value="Genomic_DNA"/>
</dbReference>
<reference evidence="2 3" key="1">
    <citation type="submission" date="2023-08" db="EMBL/GenBank/DDBJ databases">
        <title>Annotated Genome Sequence of Vanrija albida AlHP1.</title>
        <authorList>
            <person name="Herzog R."/>
        </authorList>
    </citation>
    <scope>NUCLEOTIDE SEQUENCE [LARGE SCALE GENOMIC DNA]</scope>
    <source>
        <strain evidence="2 3">AlHP1</strain>
    </source>
</reference>
<feature type="compositionally biased region" description="Gly residues" evidence="1">
    <location>
        <begin position="572"/>
        <end position="591"/>
    </location>
</feature>
<evidence type="ECO:0000256" key="1">
    <source>
        <dbReference type="SAM" id="MobiDB-lite"/>
    </source>
</evidence>
<feature type="compositionally biased region" description="Pro residues" evidence="1">
    <location>
        <begin position="693"/>
        <end position="702"/>
    </location>
</feature>
<dbReference type="Proteomes" id="UP001565368">
    <property type="component" value="Unassembled WGS sequence"/>
</dbReference>